<dbReference type="InterPro" id="IPR036691">
    <property type="entry name" value="Endo/exonu/phosph_ase_sf"/>
</dbReference>
<comment type="caution">
    <text evidence="2">The sequence shown here is derived from an EMBL/GenBank/DDBJ whole genome shotgun (WGS) entry which is preliminary data.</text>
</comment>
<feature type="transmembrane region" description="Helical" evidence="1">
    <location>
        <begin position="157"/>
        <end position="175"/>
    </location>
</feature>
<sequence length="479" mass="53132">MYPPSRRSYMYFFKFNERSYCVDATTSTGNGRLVNDAPKNTSKCNCRANVVEINGQPYCVCSAQGQFQQGKSSVTTTGLATYHGATSLFFGSIEDTTVSHGDNLLTYPVLAFKFSCGVICGAARVATQLAVSSRIPCFIVLLSLFYPPNAVNMCSKWMFIVLLVVFVTVCIVSHGNGEVFHNRHRTVFYYTPSELRAIGTRCAVGTGLPDMRLPKEMRRRKRGKAGGVKRRNSQCKNRPYLPSIIMGNVQSLSNKMDELCASVRYLSDFRNTCIVSFTETWLTGNHSDDHVNIDGFQLVRGDRDLEAAGKCSGGGVCVYVNQKWCHPNNVYRKDYVCTPHLEMLTVSVRPFYLPREFSHVLVCSVYIPDKSVAKAGSAELIKAIQDLEAKAPDALIVVNGDFNHGSMKHPGLRFYQHVNCPTRGESTLDLCYTNVKDAYVSSQLTKLGEADHDLFSCYQSTGLSSSVKSRGNYNQTMVG</sequence>
<dbReference type="Gene3D" id="2.170.270.10">
    <property type="entry name" value="SET domain"/>
    <property type="match status" value="1"/>
</dbReference>
<dbReference type="PANTHER" id="PTHR47510">
    <property type="entry name" value="REVERSE TRANSCRIPTASE DOMAIN-CONTAINING PROTEIN"/>
    <property type="match status" value="1"/>
</dbReference>
<reference evidence="2 3" key="1">
    <citation type="journal article" date="2017" name="PLoS Biol.">
        <title>The sea cucumber genome provides insights into morphological evolution and visceral regeneration.</title>
        <authorList>
            <person name="Zhang X."/>
            <person name="Sun L."/>
            <person name="Yuan J."/>
            <person name="Sun Y."/>
            <person name="Gao Y."/>
            <person name="Zhang L."/>
            <person name="Li S."/>
            <person name="Dai H."/>
            <person name="Hamel J.F."/>
            <person name="Liu C."/>
            <person name="Yu Y."/>
            <person name="Liu S."/>
            <person name="Lin W."/>
            <person name="Guo K."/>
            <person name="Jin S."/>
            <person name="Xu P."/>
            <person name="Storey K.B."/>
            <person name="Huan P."/>
            <person name="Zhang T."/>
            <person name="Zhou Y."/>
            <person name="Zhang J."/>
            <person name="Lin C."/>
            <person name="Li X."/>
            <person name="Xing L."/>
            <person name="Huo D."/>
            <person name="Sun M."/>
            <person name="Wang L."/>
            <person name="Mercier A."/>
            <person name="Li F."/>
            <person name="Yang H."/>
            <person name="Xiang J."/>
        </authorList>
    </citation>
    <scope>NUCLEOTIDE SEQUENCE [LARGE SCALE GENOMIC DNA]</scope>
    <source>
        <strain evidence="2">Shaxun</strain>
        <tissue evidence="2">Muscle</tissue>
    </source>
</reference>
<gene>
    <name evidence="2" type="ORF">BSL78_29199</name>
</gene>
<keyword evidence="1" id="KW-1133">Transmembrane helix</keyword>
<dbReference type="SUPFAM" id="SSF56219">
    <property type="entry name" value="DNase I-like"/>
    <property type="match status" value="1"/>
</dbReference>
<keyword evidence="1" id="KW-0472">Membrane</keyword>
<dbReference type="EMBL" id="MRZV01002329">
    <property type="protein sequence ID" value="PIK33982.1"/>
    <property type="molecule type" value="Genomic_DNA"/>
</dbReference>
<keyword evidence="1" id="KW-0812">Transmembrane</keyword>
<dbReference type="STRING" id="307972.A0A2G8JE26"/>
<organism evidence="2 3">
    <name type="scientific">Stichopus japonicus</name>
    <name type="common">Sea cucumber</name>
    <dbReference type="NCBI Taxonomy" id="307972"/>
    <lineage>
        <taxon>Eukaryota</taxon>
        <taxon>Metazoa</taxon>
        <taxon>Echinodermata</taxon>
        <taxon>Eleutherozoa</taxon>
        <taxon>Echinozoa</taxon>
        <taxon>Holothuroidea</taxon>
        <taxon>Aspidochirotacea</taxon>
        <taxon>Aspidochirotida</taxon>
        <taxon>Stichopodidae</taxon>
        <taxon>Apostichopus</taxon>
    </lineage>
</organism>
<evidence type="ECO:0000313" key="3">
    <source>
        <dbReference type="Proteomes" id="UP000230750"/>
    </source>
</evidence>
<evidence type="ECO:0000256" key="1">
    <source>
        <dbReference type="SAM" id="Phobius"/>
    </source>
</evidence>
<dbReference type="InterPro" id="IPR046341">
    <property type="entry name" value="SET_dom_sf"/>
</dbReference>
<keyword evidence="3" id="KW-1185">Reference proteome</keyword>
<dbReference type="OrthoDB" id="6154363at2759"/>
<name>A0A2G8JE26_STIJA</name>
<dbReference type="PANTHER" id="PTHR47510:SF3">
    <property type="entry name" value="ENDO_EXONUCLEASE_PHOSPHATASE DOMAIN-CONTAINING PROTEIN"/>
    <property type="match status" value="1"/>
</dbReference>
<accession>A0A2G8JE26</accession>
<dbReference type="AlphaFoldDB" id="A0A2G8JE26"/>
<feature type="transmembrane region" description="Helical" evidence="1">
    <location>
        <begin position="125"/>
        <end position="145"/>
    </location>
</feature>
<proteinExistence type="predicted"/>
<dbReference type="Gene3D" id="3.60.10.10">
    <property type="entry name" value="Endonuclease/exonuclease/phosphatase"/>
    <property type="match status" value="1"/>
</dbReference>
<evidence type="ECO:0000313" key="2">
    <source>
        <dbReference type="EMBL" id="PIK33982.1"/>
    </source>
</evidence>
<evidence type="ECO:0008006" key="4">
    <source>
        <dbReference type="Google" id="ProtNLM"/>
    </source>
</evidence>
<dbReference type="Proteomes" id="UP000230750">
    <property type="component" value="Unassembled WGS sequence"/>
</dbReference>
<protein>
    <recommendedName>
        <fullName evidence="4">Endonuclease/exonuclease/phosphatase domain-containing protein</fullName>
    </recommendedName>
</protein>